<organism evidence="1 2">
    <name type="scientific">Gracilariopsis chorda</name>
    <dbReference type="NCBI Taxonomy" id="448386"/>
    <lineage>
        <taxon>Eukaryota</taxon>
        <taxon>Rhodophyta</taxon>
        <taxon>Florideophyceae</taxon>
        <taxon>Rhodymeniophycidae</taxon>
        <taxon>Gracilariales</taxon>
        <taxon>Gracilariaceae</taxon>
        <taxon>Gracilariopsis</taxon>
    </lineage>
</organism>
<name>A0A2V3IIC9_9FLOR</name>
<accession>A0A2V3IIC9</accession>
<dbReference type="EMBL" id="NBIV01000194">
    <property type="protein sequence ID" value="PXF41798.1"/>
    <property type="molecule type" value="Genomic_DNA"/>
</dbReference>
<dbReference type="Proteomes" id="UP000247409">
    <property type="component" value="Unassembled WGS sequence"/>
</dbReference>
<keyword evidence="2" id="KW-1185">Reference proteome</keyword>
<comment type="caution">
    <text evidence="1">The sequence shown here is derived from an EMBL/GenBank/DDBJ whole genome shotgun (WGS) entry which is preliminary data.</text>
</comment>
<gene>
    <name evidence="1" type="ORF">BWQ96_08475</name>
</gene>
<sequence length="89" mass="10156">MNMCDPSAIWWKLKPNLEMVSQASIDALLERYQDMRMDASESVLDYINRLAVIEMKLGGIRHTVSDVENLRAILRGITNDFDVTAEVIN</sequence>
<dbReference type="Pfam" id="PF14223">
    <property type="entry name" value="Retrotran_gag_2"/>
    <property type="match status" value="1"/>
</dbReference>
<protein>
    <recommendedName>
        <fullName evidence="3">Retrotransposon gag domain-containing protein</fullName>
    </recommendedName>
</protein>
<evidence type="ECO:0000313" key="2">
    <source>
        <dbReference type="Proteomes" id="UP000247409"/>
    </source>
</evidence>
<proteinExistence type="predicted"/>
<dbReference type="AlphaFoldDB" id="A0A2V3IIC9"/>
<evidence type="ECO:0000313" key="1">
    <source>
        <dbReference type="EMBL" id="PXF41798.1"/>
    </source>
</evidence>
<reference evidence="1 2" key="1">
    <citation type="journal article" date="2018" name="Mol. Biol. Evol.">
        <title>Analysis of the draft genome of the red seaweed Gracilariopsis chorda provides insights into genome size evolution in Rhodophyta.</title>
        <authorList>
            <person name="Lee J."/>
            <person name="Yang E.C."/>
            <person name="Graf L."/>
            <person name="Yang J.H."/>
            <person name="Qiu H."/>
            <person name="Zel Zion U."/>
            <person name="Chan C.X."/>
            <person name="Stephens T.G."/>
            <person name="Weber A.P.M."/>
            <person name="Boo G.H."/>
            <person name="Boo S.M."/>
            <person name="Kim K.M."/>
            <person name="Shin Y."/>
            <person name="Jung M."/>
            <person name="Lee S.J."/>
            <person name="Yim H.S."/>
            <person name="Lee J.H."/>
            <person name="Bhattacharya D."/>
            <person name="Yoon H.S."/>
        </authorList>
    </citation>
    <scope>NUCLEOTIDE SEQUENCE [LARGE SCALE GENOMIC DNA]</scope>
    <source>
        <strain evidence="1 2">SKKU-2015</strain>
        <tissue evidence="1">Whole body</tissue>
    </source>
</reference>
<evidence type="ECO:0008006" key="3">
    <source>
        <dbReference type="Google" id="ProtNLM"/>
    </source>
</evidence>
<dbReference type="OrthoDB" id="11843at2763"/>